<sequence>MFTLRDSPREVRLTLLAALCWMRQTEITDSVKAKPTTLAPWVST</sequence>
<dbReference type="RefSeq" id="WP_268898361.1">
    <property type="nucleotide sequence ID" value="NZ_JACGWZ010000002.1"/>
</dbReference>
<dbReference type="EMBL" id="JACGWZ010000002">
    <property type="protein sequence ID" value="MBA8824766.1"/>
    <property type="molecule type" value="Genomic_DNA"/>
</dbReference>
<evidence type="ECO:0000313" key="1">
    <source>
        <dbReference type="EMBL" id="MBA8824766.1"/>
    </source>
</evidence>
<evidence type="ECO:0000313" key="2">
    <source>
        <dbReference type="Proteomes" id="UP000569329"/>
    </source>
</evidence>
<proteinExistence type="predicted"/>
<dbReference type="Proteomes" id="UP000569329">
    <property type="component" value="Unassembled WGS sequence"/>
</dbReference>
<comment type="caution">
    <text evidence="1">The sequence shown here is derived from an EMBL/GenBank/DDBJ whole genome shotgun (WGS) entry which is preliminary data.</text>
</comment>
<accession>A0A839DX07</accession>
<gene>
    <name evidence="1" type="ORF">FHX42_002113</name>
</gene>
<protein>
    <submittedName>
        <fullName evidence="1">Uncharacterized protein</fullName>
    </submittedName>
</protein>
<dbReference type="AlphaFoldDB" id="A0A839DX07"/>
<organism evidence="1 2">
    <name type="scientific">Halosaccharopolyspora lacisalsi</name>
    <dbReference type="NCBI Taxonomy" id="1000566"/>
    <lineage>
        <taxon>Bacteria</taxon>
        <taxon>Bacillati</taxon>
        <taxon>Actinomycetota</taxon>
        <taxon>Actinomycetes</taxon>
        <taxon>Pseudonocardiales</taxon>
        <taxon>Pseudonocardiaceae</taxon>
        <taxon>Halosaccharopolyspora</taxon>
    </lineage>
</organism>
<name>A0A839DX07_9PSEU</name>
<reference evidence="1 2" key="1">
    <citation type="submission" date="2020-07" db="EMBL/GenBank/DDBJ databases">
        <title>Sequencing the genomes of 1000 actinobacteria strains.</title>
        <authorList>
            <person name="Klenk H.-P."/>
        </authorList>
    </citation>
    <scope>NUCLEOTIDE SEQUENCE [LARGE SCALE GENOMIC DNA]</scope>
    <source>
        <strain evidence="1 2">DSM 45975</strain>
    </source>
</reference>
<keyword evidence="2" id="KW-1185">Reference proteome</keyword>